<accession>A0AAW6HSG7</accession>
<evidence type="ECO:0000259" key="1">
    <source>
        <dbReference type="PROSITE" id="PS51750"/>
    </source>
</evidence>
<sequence length="220" mass="24369">MHNTLPASVDFSDVSLTIIDHDGIPYLTAADLARALGYADERAVSRIYNRHSEEFTVEMSLVVNLTTKGFGSGNSEKPTRLFSPRGCHLVAMFARTSVAAAFRRWVLDVLEVLPSIRKTGSYTATGTMVNEDVLYNIWFLCCHFKGLYEMSFDNKVPQALAWLGAKRMGGRLYTHLVDGMDGGVLRIEKAIGPHLEQAAQKVMGNASRHLSGISNEHHQQ</sequence>
<dbReference type="EMBL" id="JAJKGN010000001">
    <property type="protein sequence ID" value="MDC6407167.1"/>
    <property type="molecule type" value="Genomic_DNA"/>
</dbReference>
<comment type="caution">
    <text evidence="2">The sequence shown here is derived from an EMBL/GenBank/DDBJ whole genome shotgun (WGS) entry which is preliminary data.</text>
</comment>
<dbReference type="Pfam" id="PF02498">
    <property type="entry name" value="Bro-N"/>
    <property type="match status" value="1"/>
</dbReference>
<proteinExistence type="predicted"/>
<evidence type="ECO:0000313" key="3">
    <source>
        <dbReference type="Proteomes" id="UP001220702"/>
    </source>
</evidence>
<reference evidence="2" key="2">
    <citation type="journal article" date="2023" name="Commun. Biol.">
        <title>Suspicions of two bridgehead invasions of Xylella fastidiosa subsp. multiplex in France.</title>
        <authorList>
            <person name="Dupas E."/>
            <person name="Durand K."/>
            <person name="Rieux A."/>
            <person name="Briand M."/>
            <person name="Pruvost O."/>
            <person name="Cunty A."/>
            <person name="Denance N."/>
            <person name="Donnadieu C."/>
            <person name="Legendre B."/>
            <person name="Lopez-Roques C."/>
            <person name="Cesbron S."/>
            <person name="Ravigne V."/>
            <person name="Jacques M.A."/>
        </authorList>
    </citation>
    <scope>NUCLEOTIDE SEQUENCE</scope>
    <source>
        <strain evidence="2">CFBP8070</strain>
    </source>
</reference>
<name>A0AAW6HSG7_XYLFS</name>
<gene>
    <name evidence="2" type="ORF">LOK82_00125</name>
</gene>
<protein>
    <submittedName>
        <fullName evidence="2">Bro-N domain-containing protein</fullName>
    </submittedName>
</protein>
<dbReference type="Proteomes" id="UP001220702">
    <property type="component" value="Unassembled WGS sequence"/>
</dbReference>
<organism evidence="2 3">
    <name type="scientific">Xylella fastidiosa subsp. multiplex</name>
    <dbReference type="NCBI Taxonomy" id="644357"/>
    <lineage>
        <taxon>Bacteria</taxon>
        <taxon>Pseudomonadati</taxon>
        <taxon>Pseudomonadota</taxon>
        <taxon>Gammaproteobacteria</taxon>
        <taxon>Lysobacterales</taxon>
        <taxon>Lysobacteraceae</taxon>
        <taxon>Xylella</taxon>
    </lineage>
</organism>
<dbReference type="SMART" id="SM01040">
    <property type="entry name" value="Bro-N"/>
    <property type="match status" value="1"/>
</dbReference>
<dbReference type="RefSeq" id="WP_375732419.1">
    <property type="nucleotide sequence ID" value="NZ_CP136975.1"/>
</dbReference>
<evidence type="ECO:0000313" key="2">
    <source>
        <dbReference type="EMBL" id="MDC6407167.1"/>
    </source>
</evidence>
<reference evidence="2" key="1">
    <citation type="submission" date="2021-11" db="EMBL/GenBank/DDBJ databases">
        <authorList>
            <person name="Denance N."/>
            <person name="Briand M."/>
            <person name="Dupas E."/>
            <person name="Durand K."/>
            <person name="Legendre B."/>
            <person name="Cunty A."/>
            <person name="Donnadieu C."/>
            <person name="Lopez Roques C."/>
            <person name="Cesbron S."/>
            <person name="Jacques M.A."/>
        </authorList>
    </citation>
    <scope>NUCLEOTIDE SEQUENCE</scope>
    <source>
        <strain evidence="2">CFBP8070</strain>
    </source>
</reference>
<dbReference type="AlphaFoldDB" id="A0AAW6HSG7"/>
<feature type="domain" description="Bro-N" evidence="1">
    <location>
        <begin position="2"/>
        <end position="120"/>
    </location>
</feature>
<dbReference type="PROSITE" id="PS51750">
    <property type="entry name" value="BRO_N"/>
    <property type="match status" value="1"/>
</dbReference>
<dbReference type="InterPro" id="IPR003497">
    <property type="entry name" value="BRO_N_domain"/>
</dbReference>